<dbReference type="AlphaFoldDB" id="A0A6C2UD80"/>
<dbReference type="EMBL" id="CAAHFG010000004">
    <property type="protein sequence ID" value="VGO17334.1"/>
    <property type="molecule type" value="Genomic_DNA"/>
</dbReference>
<keyword evidence="3" id="KW-1185">Reference proteome</keyword>
<organism evidence="2 3">
    <name type="scientific">Pontiella desulfatans</name>
    <dbReference type="NCBI Taxonomy" id="2750659"/>
    <lineage>
        <taxon>Bacteria</taxon>
        <taxon>Pseudomonadati</taxon>
        <taxon>Kiritimatiellota</taxon>
        <taxon>Kiritimatiellia</taxon>
        <taxon>Kiritimatiellales</taxon>
        <taxon>Pontiellaceae</taxon>
        <taxon>Pontiella</taxon>
    </lineage>
</organism>
<evidence type="ECO:0000313" key="2">
    <source>
        <dbReference type="EMBL" id="VGO17334.1"/>
    </source>
</evidence>
<feature type="region of interest" description="Disordered" evidence="1">
    <location>
        <begin position="1"/>
        <end position="20"/>
    </location>
</feature>
<gene>
    <name evidence="2" type="ORF">PDESU_05930</name>
</gene>
<accession>A0A6C2UD80</accession>
<sequence>MSKTGKMISHERTQGKQSHGSVFPLCSLRSFVAKAYPYLEWFNG</sequence>
<protein>
    <submittedName>
        <fullName evidence="2">Uncharacterized protein</fullName>
    </submittedName>
</protein>
<name>A0A6C2UD80_PONDE</name>
<dbReference type="Proteomes" id="UP000366872">
    <property type="component" value="Unassembled WGS sequence"/>
</dbReference>
<proteinExistence type="predicted"/>
<reference evidence="2 3" key="1">
    <citation type="submission" date="2019-04" db="EMBL/GenBank/DDBJ databases">
        <authorList>
            <person name="Van Vliet M D."/>
        </authorList>
    </citation>
    <scope>NUCLEOTIDE SEQUENCE [LARGE SCALE GENOMIC DNA]</scope>
    <source>
        <strain evidence="2 3">F1</strain>
    </source>
</reference>
<evidence type="ECO:0000256" key="1">
    <source>
        <dbReference type="SAM" id="MobiDB-lite"/>
    </source>
</evidence>
<evidence type="ECO:0000313" key="3">
    <source>
        <dbReference type="Proteomes" id="UP000366872"/>
    </source>
</evidence>